<keyword evidence="1" id="KW-0472">Membrane</keyword>
<feature type="transmembrane region" description="Helical" evidence="1">
    <location>
        <begin position="45"/>
        <end position="65"/>
    </location>
</feature>
<accession>A0A0N1HT94</accession>
<evidence type="ECO:0000313" key="3">
    <source>
        <dbReference type="Proteomes" id="UP000038009"/>
    </source>
</evidence>
<sequence>MARILNHILTPGSSLSPVIWITFNVIMTALFAVWLMFVCSMPKNVHVWVFGILGLGLTVSTNWLMKIIFSSGLDFASQQQREAEERAAVEKAAGEKKND</sequence>
<organism evidence="2 3">
    <name type="scientific">Leptomonas seymouri</name>
    <dbReference type="NCBI Taxonomy" id="5684"/>
    <lineage>
        <taxon>Eukaryota</taxon>
        <taxon>Discoba</taxon>
        <taxon>Euglenozoa</taxon>
        <taxon>Kinetoplastea</taxon>
        <taxon>Metakinetoplastina</taxon>
        <taxon>Trypanosomatida</taxon>
        <taxon>Trypanosomatidae</taxon>
        <taxon>Leishmaniinae</taxon>
        <taxon>Leptomonas</taxon>
    </lineage>
</organism>
<dbReference type="VEuPathDB" id="TriTrypDB:Lsey_0461_0020"/>
<dbReference type="OMA" id="VWLMFVC"/>
<feature type="transmembrane region" description="Helical" evidence="1">
    <location>
        <begin position="18"/>
        <end position="38"/>
    </location>
</feature>
<proteinExistence type="predicted"/>
<evidence type="ECO:0000313" key="2">
    <source>
        <dbReference type="EMBL" id="KPI83003.1"/>
    </source>
</evidence>
<evidence type="ECO:0000256" key="1">
    <source>
        <dbReference type="SAM" id="Phobius"/>
    </source>
</evidence>
<keyword evidence="1" id="KW-1133">Transmembrane helix</keyword>
<name>A0A0N1HT94_LEPSE</name>
<comment type="caution">
    <text evidence="2">The sequence shown here is derived from an EMBL/GenBank/DDBJ whole genome shotgun (WGS) entry which is preliminary data.</text>
</comment>
<protein>
    <submittedName>
        <fullName evidence="2">Uncharacterized protein</fullName>
    </submittedName>
</protein>
<dbReference type="AlphaFoldDB" id="A0A0N1HT94"/>
<gene>
    <name evidence="2" type="ORF">ABL78_7976</name>
</gene>
<dbReference type="EMBL" id="LJSK01000461">
    <property type="protein sequence ID" value="KPI83003.1"/>
    <property type="molecule type" value="Genomic_DNA"/>
</dbReference>
<keyword evidence="3" id="KW-1185">Reference proteome</keyword>
<dbReference type="OrthoDB" id="242330at2759"/>
<dbReference type="Proteomes" id="UP000038009">
    <property type="component" value="Unassembled WGS sequence"/>
</dbReference>
<keyword evidence="1" id="KW-0812">Transmembrane</keyword>
<reference evidence="2 3" key="1">
    <citation type="journal article" date="2015" name="PLoS Pathog.">
        <title>Leptomonas seymouri: Adaptations to the Dixenous Life Cycle Analyzed by Genome Sequencing, Transcriptome Profiling and Co-infection with Leishmania donovani.</title>
        <authorList>
            <person name="Kraeva N."/>
            <person name="Butenko A."/>
            <person name="Hlavacova J."/>
            <person name="Kostygov A."/>
            <person name="Myskova J."/>
            <person name="Grybchuk D."/>
            <person name="Lestinova T."/>
            <person name="Votypka J."/>
            <person name="Volf P."/>
            <person name="Opperdoes F."/>
            <person name="Flegontov P."/>
            <person name="Lukes J."/>
            <person name="Yurchenko V."/>
        </authorList>
    </citation>
    <scope>NUCLEOTIDE SEQUENCE [LARGE SCALE GENOMIC DNA]</scope>
    <source>
        <strain evidence="2 3">ATCC 30220</strain>
    </source>
</reference>